<dbReference type="GO" id="GO:0033108">
    <property type="term" value="P:mitochondrial respiratory chain complex assembly"/>
    <property type="evidence" value="ECO:0007669"/>
    <property type="project" value="TreeGrafter"/>
</dbReference>
<keyword evidence="7" id="KW-1185">Reference proteome</keyword>
<feature type="compositionally biased region" description="Polar residues" evidence="5">
    <location>
        <begin position="1"/>
        <end position="11"/>
    </location>
</feature>
<evidence type="ECO:0000256" key="2">
    <source>
        <dbReference type="ARBA" id="ARBA00004569"/>
    </source>
</evidence>
<accession>A0AAD9CUY9</accession>
<dbReference type="Proteomes" id="UP001182556">
    <property type="component" value="Unassembled WGS sequence"/>
</dbReference>
<organism evidence="6 7">
    <name type="scientific">Papiliotrema laurentii</name>
    <name type="common">Cryptococcus laurentii</name>
    <dbReference type="NCBI Taxonomy" id="5418"/>
    <lineage>
        <taxon>Eukaryota</taxon>
        <taxon>Fungi</taxon>
        <taxon>Dikarya</taxon>
        <taxon>Basidiomycota</taxon>
        <taxon>Agaricomycotina</taxon>
        <taxon>Tremellomycetes</taxon>
        <taxon>Tremellales</taxon>
        <taxon>Rhynchogastremaceae</taxon>
        <taxon>Papiliotrema</taxon>
    </lineage>
</organism>
<keyword evidence="3" id="KW-0496">Mitochondrion</keyword>
<comment type="caution">
    <text evidence="6">The sequence shown here is derived from an EMBL/GenBank/DDBJ whole genome shotgun (WGS) entry which is preliminary data.</text>
</comment>
<dbReference type="SUPFAM" id="SSF47072">
    <property type="entry name" value="Cysteine alpha-hairpin motif"/>
    <property type="match status" value="1"/>
</dbReference>
<dbReference type="GO" id="GO:0005758">
    <property type="term" value="C:mitochondrial intermembrane space"/>
    <property type="evidence" value="ECO:0007669"/>
    <property type="project" value="UniProtKB-SubCell"/>
</dbReference>
<evidence type="ECO:0000256" key="4">
    <source>
        <dbReference type="ARBA" id="ARBA00023157"/>
    </source>
</evidence>
<dbReference type="PANTHER" id="PTHR46811">
    <property type="entry name" value="COILED-COIL-HELIX-COILED-COIL-HELIX DOMAIN-CONTAINING PROTEIN 7"/>
    <property type="match status" value="1"/>
</dbReference>
<evidence type="ECO:0000313" key="6">
    <source>
        <dbReference type="EMBL" id="KAK1922592.1"/>
    </source>
</evidence>
<evidence type="ECO:0000256" key="5">
    <source>
        <dbReference type="SAM" id="MobiDB-lite"/>
    </source>
</evidence>
<comment type="function">
    <text evidence="1">Required for the assembly of cytochrome c oxidase.</text>
</comment>
<feature type="region of interest" description="Disordered" evidence="5">
    <location>
        <begin position="1"/>
        <end position="23"/>
    </location>
</feature>
<dbReference type="InterPro" id="IPR051040">
    <property type="entry name" value="COX23"/>
</dbReference>
<gene>
    <name evidence="6" type="ORF">DB88DRAFT_495655</name>
</gene>
<evidence type="ECO:0000313" key="7">
    <source>
        <dbReference type="Proteomes" id="UP001182556"/>
    </source>
</evidence>
<keyword evidence="4" id="KW-1015">Disulfide bond</keyword>
<sequence>MASQVPHSNTPLPAGRTAEKAAKELETPLDYKETFKNRSTVSKYADPCEAASKASMSCLERAHYNRNECMDYFRAYRECKKAWMEQMKKDKRKAWTG</sequence>
<proteinExistence type="predicted"/>
<reference evidence="6" key="1">
    <citation type="submission" date="2023-02" db="EMBL/GenBank/DDBJ databases">
        <title>Identification and recombinant expression of a fungal hydrolase from Papiliotrema laurentii that hydrolyzes apple cutin and clears colloidal polyester polyurethane.</title>
        <authorList>
            <consortium name="DOE Joint Genome Institute"/>
            <person name="Roman V.A."/>
            <person name="Bojanowski C."/>
            <person name="Crable B.R."/>
            <person name="Wagner D.N."/>
            <person name="Hung C.S."/>
            <person name="Nadeau L.J."/>
            <person name="Schratz L."/>
            <person name="Haridas S."/>
            <person name="Pangilinan J."/>
            <person name="Lipzen A."/>
            <person name="Na H."/>
            <person name="Yan M."/>
            <person name="Ng V."/>
            <person name="Grigoriev I.V."/>
            <person name="Spatafora J.W."/>
            <person name="Barlow D."/>
            <person name="Biffinger J."/>
            <person name="Kelley-Loughnane N."/>
            <person name="Varaljay V.A."/>
            <person name="Crookes-Goodson W.J."/>
        </authorList>
    </citation>
    <scope>NUCLEOTIDE SEQUENCE</scope>
    <source>
        <strain evidence="6">5307AH</strain>
    </source>
</reference>
<dbReference type="PROSITE" id="PS51808">
    <property type="entry name" value="CHCH"/>
    <property type="match status" value="1"/>
</dbReference>
<dbReference type="AlphaFoldDB" id="A0AAD9CUY9"/>
<comment type="subcellular location">
    <subcellularLocation>
        <location evidence="2">Mitochondrion intermembrane space</location>
    </subcellularLocation>
</comment>
<protein>
    <submittedName>
        <fullName evidence="6">Cytochrome c oxidase-assembly factor COX23, mitochondrial</fullName>
    </submittedName>
</protein>
<evidence type="ECO:0000256" key="1">
    <source>
        <dbReference type="ARBA" id="ARBA00003875"/>
    </source>
</evidence>
<evidence type="ECO:0000256" key="3">
    <source>
        <dbReference type="ARBA" id="ARBA00023128"/>
    </source>
</evidence>
<dbReference type="InterPro" id="IPR009069">
    <property type="entry name" value="Cys_alpha_HP_mot_SF"/>
</dbReference>
<name>A0AAD9CUY9_PAPLA</name>
<dbReference type="EMBL" id="JAODAN010000008">
    <property type="protein sequence ID" value="KAK1922592.1"/>
    <property type="molecule type" value="Genomic_DNA"/>
</dbReference>
<dbReference type="PANTHER" id="PTHR46811:SF1">
    <property type="entry name" value="COILED-COIL-HELIX-COILED-COIL-HELIX DOMAIN-CONTAINING PROTEIN 7"/>
    <property type="match status" value="1"/>
</dbReference>